<dbReference type="Gene3D" id="3.40.720.10">
    <property type="entry name" value="Alkaline Phosphatase, subunit A"/>
    <property type="match status" value="1"/>
</dbReference>
<reference evidence="1 2" key="1">
    <citation type="submission" date="2020-03" db="EMBL/GenBank/DDBJ databases">
        <title>Genomic Encyclopedia of Type Strains, Phase IV (KMG-IV): sequencing the most valuable type-strain genomes for metagenomic binning, comparative biology and taxonomic classification.</title>
        <authorList>
            <person name="Goeker M."/>
        </authorList>
    </citation>
    <scope>NUCLEOTIDE SEQUENCE [LARGE SCALE GENOMIC DNA]</scope>
    <source>
        <strain evidence="1 2">DSM 101599</strain>
    </source>
</reference>
<sequence length="463" mass="53494">MNKTVVINIVGLSSALLKHKELFLTQWIKKRNVSKIKPVLPAVTCAAQSTYLTGKWPNEHGIIANGWYFKEQSEVMLWKQSNHLVEAPKIWDVAKSKNAAFTSSNMFWWYNMYSNADYNVTPRPQYRADGQKKPDCYSKPGELRDQLQSKLGTFPLFHFWGPNTSIKATKWIADASKLVFEWHQPTLQLIYLPHLDYVLQKTNEEQTILKNLQELDVVFKDLVAFYEANNVEIIVLSEYGIAPVKAPFHINRLLRENNLLQIREENGLELLDAGESAAFAVSDHQIAHVYVKDKSKIDFLKKLLADCPEIDLVLDSKDQKKYHINHKRSGDLVVVAKQDYWFTYYYWLDDKKAPDFARNVDIHKKPGYDPVEMFTDPKKKMMTARIIFKILKKKLGFRSMLDIIPLDATLVKGSHGAVNIEEDYYPLIIQNIKNVSTQKDSFLQATDVFELILNQVFAKDSEV</sequence>
<dbReference type="EMBL" id="JAASQL010000002">
    <property type="protein sequence ID" value="NIJ45532.1"/>
    <property type="molecule type" value="Genomic_DNA"/>
</dbReference>
<proteinExistence type="predicted"/>
<dbReference type="Proteomes" id="UP000745859">
    <property type="component" value="Unassembled WGS sequence"/>
</dbReference>
<dbReference type="PANTHER" id="PTHR10151">
    <property type="entry name" value="ECTONUCLEOTIDE PYROPHOSPHATASE/PHOSPHODIESTERASE"/>
    <property type="match status" value="1"/>
</dbReference>
<dbReference type="InterPro" id="IPR017850">
    <property type="entry name" value="Alkaline_phosphatase_core_sf"/>
</dbReference>
<evidence type="ECO:0000313" key="2">
    <source>
        <dbReference type="Proteomes" id="UP000745859"/>
    </source>
</evidence>
<dbReference type="PANTHER" id="PTHR10151:SF120">
    <property type="entry name" value="BIS(5'-ADENOSYL)-TRIPHOSPHATASE"/>
    <property type="match status" value="1"/>
</dbReference>
<dbReference type="InterPro" id="IPR023116">
    <property type="entry name" value="Phosphonoacetate_hydro_insert"/>
</dbReference>
<dbReference type="InterPro" id="IPR002591">
    <property type="entry name" value="Phosphodiest/P_Trfase"/>
</dbReference>
<organism evidence="1 2">
    <name type="scientific">Wenyingzhuangia heitensis</name>
    <dbReference type="NCBI Taxonomy" id="1487859"/>
    <lineage>
        <taxon>Bacteria</taxon>
        <taxon>Pseudomonadati</taxon>
        <taxon>Bacteroidota</taxon>
        <taxon>Flavobacteriia</taxon>
        <taxon>Flavobacteriales</taxon>
        <taxon>Flavobacteriaceae</taxon>
        <taxon>Wenyingzhuangia</taxon>
    </lineage>
</organism>
<accession>A0ABX0U9M1</accession>
<name>A0ABX0U9M1_9FLAO</name>
<dbReference type="RefSeq" id="WP_167187752.1">
    <property type="nucleotide sequence ID" value="NZ_JAASQL010000002.1"/>
</dbReference>
<comment type="caution">
    <text evidence="1">The sequence shown here is derived from an EMBL/GenBank/DDBJ whole genome shotgun (WGS) entry which is preliminary data.</text>
</comment>
<gene>
    <name evidence="1" type="ORF">FHR24_002000</name>
</gene>
<keyword evidence="2" id="KW-1185">Reference proteome</keyword>
<dbReference type="SUPFAM" id="SSF53649">
    <property type="entry name" value="Alkaline phosphatase-like"/>
    <property type="match status" value="1"/>
</dbReference>
<dbReference type="Gene3D" id="3.30.1360.110">
    <property type="entry name" value="Domain 2, Phosphonoacetate Hydrolase"/>
    <property type="match status" value="1"/>
</dbReference>
<protein>
    <submittedName>
        <fullName evidence="1">AlkP superfamily pyrophosphatase or phosphodiesterase</fullName>
    </submittedName>
</protein>
<evidence type="ECO:0000313" key="1">
    <source>
        <dbReference type="EMBL" id="NIJ45532.1"/>
    </source>
</evidence>
<dbReference type="Pfam" id="PF01663">
    <property type="entry name" value="Phosphodiest"/>
    <property type="match status" value="1"/>
</dbReference>